<dbReference type="eggNOG" id="ENOG502S9Z3">
    <property type="taxonomic scope" value="Eukaryota"/>
</dbReference>
<name>M4B3R8_HYAAE</name>
<organism evidence="1 2">
    <name type="scientific">Hyaloperonospora arabidopsidis (strain Emoy2)</name>
    <name type="common">Downy mildew agent</name>
    <name type="synonym">Peronospora arabidopsidis</name>
    <dbReference type="NCBI Taxonomy" id="559515"/>
    <lineage>
        <taxon>Eukaryota</taxon>
        <taxon>Sar</taxon>
        <taxon>Stramenopiles</taxon>
        <taxon>Oomycota</taxon>
        <taxon>Peronosporomycetes</taxon>
        <taxon>Peronosporales</taxon>
        <taxon>Peronosporaceae</taxon>
        <taxon>Hyaloperonospora</taxon>
    </lineage>
</organism>
<dbReference type="HOGENOM" id="CLU_1477789_0_0_1"/>
<sequence>MRLHVPIYAVSVLAPEYKRWIYGPRPALFSLVVRYLRTCCCLTMLYEIPLGVSCLSWSDRHRATVRMAGALTTLAFLLEHKHRRGSVMKTMGVYVTGALAARAVAALAIPPKTVKVSQLVLLTVAMAVLFQDVTPDSSRMARMLFGYSHKPALVDDERTDITARKGDKTTGAKELDYRAEVDG</sequence>
<reference evidence="1" key="2">
    <citation type="submission" date="2015-06" db="UniProtKB">
        <authorList>
            <consortium name="EnsemblProtists"/>
        </authorList>
    </citation>
    <scope>IDENTIFICATION</scope>
    <source>
        <strain evidence="1">Emoy2</strain>
    </source>
</reference>
<evidence type="ECO:0000313" key="2">
    <source>
        <dbReference type="Proteomes" id="UP000011713"/>
    </source>
</evidence>
<reference evidence="2" key="1">
    <citation type="journal article" date="2010" name="Science">
        <title>Signatures of adaptation to obligate biotrophy in the Hyaloperonospora arabidopsidis genome.</title>
        <authorList>
            <person name="Baxter L."/>
            <person name="Tripathy S."/>
            <person name="Ishaque N."/>
            <person name="Boot N."/>
            <person name="Cabral A."/>
            <person name="Kemen E."/>
            <person name="Thines M."/>
            <person name="Ah-Fong A."/>
            <person name="Anderson R."/>
            <person name="Badejoko W."/>
            <person name="Bittner-Eddy P."/>
            <person name="Boore J.L."/>
            <person name="Chibucos M.C."/>
            <person name="Coates M."/>
            <person name="Dehal P."/>
            <person name="Delehaunty K."/>
            <person name="Dong S."/>
            <person name="Downton P."/>
            <person name="Dumas B."/>
            <person name="Fabro G."/>
            <person name="Fronick C."/>
            <person name="Fuerstenberg S.I."/>
            <person name="Fulton L."/>
            <person name="Gaulin E."/>
            <person name="Govers F."/>
            <person name="Hughes L."/>
            <person name="Humphray S."/>
            <person name="Jiang R.H."/>
            <person name="Judelson H."/>
            <person name="Kamoun S."/>
            <person name="Kyung K."/>
            <person name="Meijer H."/>
            <person name="Minx P."/>
            <person name="Morris P."/>
            <person name="Nelson J."/>
            <person name="Phuntumart V."/>
            <person name="Qutob D."/>
            <person name="Rehmany A."/>
            <person name="Rougon-Cardoso A."/>
            <person name="Ryden P."/>
            <person name="Torto-Alalibo T."/>
            <person name="Studholme D."/>
            <person name="Wang Y."/>
            <person name="Win J."/>
            <person name="Wood J."/>
            <person name="Clifton S.W."/>
            <person name="Rogers J."/>
            <person name="Van den Ackerveken G."/>
            <person name="Jones J.D."/>
            <person name="McDowell J.M."/>
            <person name="Beynon J."/>
            <person name="Tyler B.M."/>
        </authorList>
    </citation>
    <scope>NUCLEOTIDE SEQUENCE [LARGE SCALE GENOMIC DNA]</scope>
    <source>
        <strain evidence="2">Emoy2</strain>
    </source>
</reference>
<dbReference type="OMA" id="YSHKPAL"/>
<dbReference type="AlphaFoldDB" id="M4B3R8"/>
<dbReference type="Proteomes" id="UP000011713">
    <property type="component" value="Unassembled WGS sequence"/>
</dbReference>
<evidence type="ECO:0000313" key="1">
    <source>
        <dbReference type="EnsemblProtists" id="HpaP800917"/>
    </source>
</evidence>
<dbReference type="InParanoid" id="M4B3R8"/>
<dbReference type="EnsemblProtists" id="HpaT800917">
    <property type="protein sequence ID" value="HpaP800917"/>
    <property type="gene ID" value="HpaG800917"/>
</dbReference>
<dbReference type="EMBL" id="JH598179">
    <property type="status" value="NOT_ANNOTATED_CDS"/>
    <property type="molecule type" value="Genomic_DNA"/>
</dbReference>
<dbReference type="VEuPathDB" id="FungiDB:HpaG800917"/>
<keyword evidence="2" id="KW-1185">Reference proteome</keyword>
<protein>
    <submittedName>
        <fullName evidence="1">Uncharacterized protein</fullName>
    </submittedName>
</protein>
<accession>M4B3R8</accession>
<proteinExistence type="predicted"/>